<evidence type="ECO:0000313" key="1">
    <source>
        <dbReference type="EMBL" id="MFD1799741.1"/>
    </source>
</evidence>
<comment type="caution">
    <text evidence="1">The sequence shown here is derived from an EMBL/GenBank/DDBJ whole genome shotgun (WGS) entry which is preliminary data.</text>
</comment>
<accession>A0ABW4NPK0</accession>
<organism evidence="1 2">
    <name type="scientific">Carnobacterium antarcticum</name>
    <dbReference type="NCBI Taxonomy" id="2126436"/>
    <lineage>
        <taxon>Bacteria</taxon>
        <taxon>Bacillati</taxon>
        <taxon>Bacillota</taxon>
        <taxon>Bacilli</taxon>
        <taxon>Lactobacillales</taxon>
        <taxon>Carnobacteriaceae</taxon>
        <taxon>Carnobacterium</taxon>
    </lineage>
</organism>
<gene>
    <name evidence="1" type="ORF">ACFSBK_07725</name>
</gene>
<protein>
    <submittedName>
        <fullName evidence="1">DUF3006 family protein</fullName>
    </submittedName>
</protein>
<dbReference type="EMBL" id="JBHUFF010000013">
    <property type="protein sequence ID" value="MFD1799741.1"/>
    <property type="molecule type" value="Genomic_DNA"/>
</dbReference>
<sequence>MKVVLEEIEGAVARLIPDDGSEPIHIAVQSLPVESELGDVFEIDYQRRDNQTAPQLTLLPNEKSERMARMKAKREALLKKTKQQQQDNNG</sequence>
<dbReference type="Proteomes" id="UP001597285">
    <property type="component" value="Unassembled WGS sequence"/>
</dbReference>
<reference evidence="2" key="1">
    <citation type="journal article" date="2019" name="Int. J. Syst. Evol. Microbiol.">
        <title>The Global Catalogue of Microorganisms (GCM) 10K type strain sequencing project: providing services to taxonomists for standard genome sequencing and annotation.</title>
        <authorList>
            <consortium name="The Broad Institute Genomics Platform"/>
            <consortium name="The Broad Institute Genome Sequencing Center for Infectious Disease"/>
            <person name="Wu L."/>
            <person name="Ma J."/>
        </authorList>
    </citation>
    <scope>NUCLEOTIDE SEQUENCE [LARGE SCALE GENOMIC DNA]</scope>
    <source>
        <strain evidence="2">KCTC 42143</strain>
    </source>
</reference>
<keyword evidence="2" id="KW-1185">Reference proteome</keyword>
<dbReference type="RefSeq" id="WP_058918093.1">
    <property type="nucleotide sequence ID" value="NZ_JBHSQC010000025.1"/>
</dbReference>
<name>A0ABW4NPK0_9LACT</name>
<evidence type="ECO:0000313" key="2">
    <source>
        <dbReference type="Proteomes" id="UP001597285"/>
    </source>
</evidence>
<proteinExistence type="predicted"/>